<keyword evidence="2" id="KW-1185">Reference proteome</keyword>
<organism evidence="1 2">
    <name type="scientific">Xylaria bambusicola</name>
    <dbReference type="NCBI Taxonomy" id="326684"/>
    <lineage>
        <taxon>Eukaryota</taxon>
        <taxon>Fungi</taxon>
        <taxon>Dikarya</taxon>
        <taxon>Ascomycota</taxon>
        <taxon>Pezizomycotina</taxon>
        <taxon>Sordariomycetes</taxon>
        <taxon>Xylariomycetidae</taxon>
        <taxon>Xylariales</taxon>
        <taxon>Xylariaceae</taxon>
        <taxon>Xylaria</taxon>
    </lineage>
</organism>
<evidence type="ECO:0000313" key="2">
    <source>
        <dbReference type="Proteomes" id="UP001305414"/>
    </source>
</evidence>
<name>A0AAN7UBK6_9PEZI</name>
<sequence length="96" mass="10077">MISSFEAYALLTFAKTGVSKLVSNAKPLQTLKFAGSGSGATKIVTVVFVGPSVNRPVVEARCNIGPSAMLTISASNATKRNLLKDREGCSKAERLC</sequence>
<accession>A0AAN7UBK6</accession>
<reference evidence="1 2" key="1">
    <citation type="submission" date="2023-10" db="EMBL/GenBank/DDBJ databases">
        <title>Draft genome sequence of Xylaria bambusicola isolate GMP-LS, the root and basal stem rot pathogen of sugarcane in Indonesia.</title>
        <authorList>
            <person name="Selvaraj P."/>
            <person name="Muralishankar V."/>
            <person name="Muruganantham S."/>
            <person name="Sp S."/>
            <person name="Haryani S."/>
            <person name="Lau K.J.X."/>
            <person name="Naqvi N.I."/>
        </authorList>
    </citation>
    <scope>NUCLEOTIDE SEQUENCE [LARGE SCALE GENOMIC DNA]</scope>
    <source>
        <strain evidence="1">GMP-LS</strain>
    </source>
</reference>
<comment type="caution">
    <text evidence="1">The sequence shown here is derived from an EMBL/GenBank/DDBJ whole genome shotgun (WGS) entry which is preliminary data.</text>
</comment>
<dbReference type="EMBL" id="JAWHQM010000002">
    <property type="protein sequence ID" value="KAK5625764.1"/>
    <property type="molecule type" value="Genomic_DNA"/>
</dbReference>
<proteinExistence type="predicted"/>
<dbReference type="Proteomes" id="UP001305414">
    <property type="component" value="Unassembled WGS sequence"/>
</dbReference>
<dbReference type="AlphaFoldDB" id="A0AAN7UBK6"/>
<gene>
    <name evidence="1" type="ORF">RRF57_001480</name>
</gene>
<evidence type="ECO:0000313" key="1">
    <source>
        <dbReference type="EMBL" id="KAK5625764.1"/>
    </source>
</evidence>
<protein>
    <submittedName>
        <fullName evidence="1">Uncharacterized protein</fullName>
    </submittedName>
</protein>